<evidence type="ECO:0008006" key="3">
    <source>
        <dbReference type="Google" id="ProtNLM"/>
    </source>
</evidence>
<evidence type="ECO:0000313" key="2">
    <source>
        <dbReference type="Proteomes" id="UP001141259"/>
    </source>
</evidence>
<dbReference type="RefSeq" id="WP_259624166.1">
    <property type="nucleotide sequence ID" value="NZ_JANYMP010000007.1"/>
</dbReference>
<dbReference type="AlphaFoldDB" id="A0A9X3A0K9"/>
<reference evidence="1" key="1">
    <citation type="submission" date="2022-08" db="EMBL/GenBank/DDBJ databases">
        <authorList>
            <person name="Tistechok S."/>
            <person name="Samborskyy M."/>
            <person name="Roman I."/>
        </authorList>
    </citation>
    <scope>NUCLEOTIDE SEQUENCE</scope>
    <source>
        <strain evidence="1">DSM 103496</strain>
    </source>
</reference>
<dbReference type="PROSITE" id="PS51257">
    <property type="entry name" value="PROKAR_LIPOPROTEIN"/>
    <property type="match status" value="1"/>
</dbReference>
<accession>A0A9X3A0K9</accession>
<comment type="caution">
    <text evidence="1">The sequence shown here is derived from an EMBL/GenBank/DDBJ whole genome shotgun (WGS) entry which is preliminary data.</text>
</comment>
<protein>
    <recommendedName>
        <fullName evidence="3">Lipoprotein</fullName>
    </recommendedName>
</protein>
<dbReference type="EMBL" id="JANYMP010000007">
    <property type="protein sequence ID" value="MCS7478664.1"/>
    <property type="molecule type" value="Genomic_DNA"/>
</dbReference>
<organism evidence="1 2">
    <name type="scientific">Umezawaea endophytica</name>
    <dbReference type="NCBI Taxonomy" id="1654476"/>
    <lineage>
        <taxon>Bacteria</taxon>
        <taxon>Bacillati</taxon>
        <taxon>Actinomycetota</taxon>
        <taxon>Actinomycetes</taxon>
        <taxon>Pseudonocardiales</taxon>
        <taxon>Pseudonocardiaceae</taxon>
        <taxon>Umezawaea</taxon>
    </lineage>
</organism>
<proteinExistence type="predicted"/>
<dbReference type="Proteomes" id="UP001141259">
    <property type="component" value="Unassembled WGS sequence"/>
</dbReference>
<keyword evidence="2" id="KW-1185">Reference proteome</keyword>
<name>A0A9X3A0K9_9PSEU</name>
<evidence type="ECO:0000313" key="1">
    <source>
        <dbReference type="EMBL" id="MCS7478664.1"/>
    </source>
</evidence>
<sequence length="112" mass="12026">MTRLALLAPVLVLTACSLTGCGLIGSSWDVRVEVHGEGTADVNAEFAGEDAGPKAVTLPFEESRNVGFGFNYVFVDKAPPGTVCKIFVDDVLREEKTVDENGKTRCYANNQD</sequence>
<gene>
    <name evidence="1" type="ORF">NZH93_17520</name>
</gene>